<evidence type="ECO:0000256" key="1">
    <source>
        <dbReference type="SAM" id="Phobius"/>
    </source>
</evidence>
<keyword evidence="1" id="KW-1133">Transmembrane helix</keyword>
<dbReference type="PANTHER" id="PTHR43044:SF1">
    <property type="entry name" value="QUINOL:CYTOCHROME C OXIDOREDUCTASE QUINONE-BINDING SUBUNIT 2"/>
    <property type="match status" value="1"/>
</dbReference>
<feature type="transmembrane region" description="Helical" evidence="1">
    <location>
        <begin position="12"/>
        <end position="35"/>
    </location>
</feature>
<organism evidence="2">
    <name type="scientific">hydrothermal vent metagenome</name>
    <dbReference type="NCBI Taxonomy" id="652676"/>
    <lineage>
        <taxon>unclassified sequences</taxon>
        <taxon>metagenomes</taxon>
        <taxon>ecological metagenomes</taxon>
    </lineage>
</organism>
<feature type="transmembrane region" description="Helical" evidence="1">
    <location>
        <begin position="196"/>
        <end position="224"/>
    </location>
</feature>
<name>A0A3B0UJ23_9ZZZZ</name>
<protein>
    <recommendedName>
        <fullName evidence="3">Quinol:cytochrome C oxidoreductase</fullName>
    </recommendedName>
</protein>
<feature type="transmembrane region" description="Helical" evidence="1">
    <location>
        <begin position="342"/>
        <end position="366"/>
    </location>
</feature>
<gene>
    <name evidence="2" type="ORF">MNBD_BACTEROID07-1242</name>
</gene>
<feature type="transmembrane region" description="Helical" evidence="1">
    <location>
        <begin position="47"/>
        <end position="70"/>
    </location>
</feature>
<feature type="transmembrane region" description="Helical" evidence="1">
    <location>
        <begin position="285"/>
        <end position="304"/>
    </location>
</feature>
<feature type="transmembrane region" description="Helical" evidence="1">
    <location>
        <begin position="311"/>
        <end position="330"/>
    </location>
</feature>
<dbReference type="PANTHER" id="PTHR43044">
    <property type="match status" value="1"/>
</dbReference>
<feature type="transmembrane region" description="Helical" evidence="1">
    <location>
        <begin position="172"/>
        <end position="190"/>
    </location>
</feature>
<evidence type="ECO:0000313" key="2">
    <source>
        <dbReference type="EMBL" id="VAW29140.1"/>
    </source>
</evidence>
<feature type="transmembrane region" description="Helical" evidence="1">
    <location>
        <begin position="122"/>
        <end position="143"/>
    </location>
</feature>
<dbReference type="AlphaFoldDB" id="A0A3B0UJ23"/>
<accession>A0A3B0UJ23</accession>
<sequence>MDKKLYVSKSFKNIMIVMIVIGLAAVATGFLTGATTRTWANLLLENFFFLSVTLGALFWMAIQAVTNSGWSAAFVRVPQAVVSYLMVAAILWIVLFFGIPILYHWAQPGAALHDAALAHKAFYLNVPFFIARIVVFFVLWIFLVRRIKKLSLNEDQIGGIVSFNKIELLSKVFIFVLAISFVFVGIDWLMSLDAHWFSTLFAVKFFISAFYHGSAVIVGAVIILNKLGYFPFLNKSHLHNFSKYIFMLSIMWAYMWFVQYLMIWYGNLPEETIYWHMRRTEGFQGLFLAEIFINWLFPFLFLMWNRMAKNANALLITVGVLVVGEWIELYNAIIPETVHKVVFGYLEIGLFVGFAGLFLLIGALSLSKHPLVAKNHPYLHESIAAEEE</sequence>
<proteinExistence type="predicted"/>
<feature type="transmembrane region" description="Helical" evidence="1">
    <location>
        <begin position="82"/>
        <end position="102"/>
    </location>
</feature>
<evidence type="ECO:0008006" key="3">
    <source>
        <dbReference type="Google" id="ProtNLM"/>
    </source>
</evidence>
<feature type="transmembrane region" description="Helical" evidence="1">
    <location>
        <begin position="244"/>
        <end position="265"/>
    </location>
</feature>
<reference evidence="2" key="1">
    <citation type="submission" date="2018-06" db="EMBL/GenBank/DDBJ databases">
        <authorList>
            <person name="Zhirakovskaya E."/>
        </authorList>
    </citation>
    <scope>NUCLEOTIDE SEQUENCE</scope>
</reference>
<dbReference type="EMBL" id="UOET01000328">
    <property type="protein sequence ID" value="VAW29140.1"/>
    <property type="molecule type" value="Genomic_DNA"/>
</dbReference>
<keyword evidence="1" id="KW-0472">Membrane</keyword>
<keyword evidence="1" id="KW-0812">Transmembrane</keyword>